<dbReference type="EMBL" id="BDIP01007029">
    <property type="protein sequence ID" value="GCA64368.1"/>
    <property type="molecule type" value="Genomic_DNA"/>
</dbReference>
<organism evidence="1 2">
    <name type="scientific">Kipferlia bialata</name>
    <dbReference type="NCBI Taxonomy" id="797122"/>
    <lineage>
        <taxon>Eukaryota</taxon>
        <taxon>Metamonada</taxon>
        <taxon>Carpediemonas-like organisms</taxon>
        <taxon>Kipferlia</taxon>
    </lineage>
</organism>
<comment type="caution">
    <text evidence="1">The sequence shown here is derived from an EMBL/GenBank/DDBJ whole genome shotgun (WGS) entry which is preliminary data.</text>
</comment>
<evidence type="ECO:0000313" key="2">
    <source>
        <dbReference type="Proteomes" id="UP000265618"/>
    </source>
</evidence>
<proteinExistence type="predicted"/>
<dbReference type="AlphaFoldDB" id="A0A391NZE2"/>
<reference evidence="1 2" key="1">
    <citation type="journal article" date="2018" name="PLoS ONE">
        <title>The draft genome of Kipferlia bialata reveals reductive genome evolution in fornicate parasites.</title>
        <authorList>
            <person name="Tanifuji G."/>
            <person name="Takabayashi S."/>
            <person name="Kume K."/>
            <person name="Takagi M."/>
            <person name="Nakayama T."/>
            <person name="Kamikawa R."/>
            <person name="Inagaki Y."/>
            <person name="Hashimoto T."/>
        </authorList>
    </citation>
    <scope>NUCLEOTIDE SEQUENCE [LARGE SCALE GENOMIC DNA]</scope>
    <source>
        <strain evidence="1">NY0173</strain>
    </source>
</reference>
<feature type="non-terminal residue" evidence="1">
    <location>
        <position position="1"/>
    </location>
</feature>
<sequence length="75" mass="8162">VFSFSSASSAGTFLRVMRYKSVGGAILEIVPYIERDPQAGSAKAKEFKDAQGVFFRSLPVTLTARDLVDAVYSLK</sequence>
<protein>
    <submittedName>
        <fullName evidence="1">Uncharacterized protein</fullName>
    </submittedName>
</protein>
<evidence type="ECO:0000313" key="1">
    <source>
        <dbReference type="EMBL" id="GCA64368.1"/>
    </source>
</evidence>
<keyword evidence="2" id="KW-1185">Reference proteome</keyword>
<accession>A0A391NZE2</accession>
<name>A0A391NZE2_9EUKA</name>
<dbReference type="Proteomes" id="UP000265618">
    <property type="component" value="Unassembled WGS sequence"/>
</dbReference>
<gene>
    <name evidence="1" type="ORF">KIPB_014072</name>
</gene>
<feature type="non-terminal residue" evidence="1">
    <location>
        <position position="75"/>
    </location>
</feature>